<evidence type="ECO:0000256" key="1">
    <source>
        <dbReference type="SAM" id="MobiDB-lite"/>
    </source>
</evidence>
<dbReference type="Pfam" id="PF07727">
    <property type="entry name" value="RVT_2"/>
    <property type="match status" value="2"/>
</dbReference>
<feature type="compositionally biased region" description="Basic and acidic residues" evidence="1">
    <location>
        <begin position="719"/>
        <end position="728"/>
    </location>
</feature>
<sequence>MAQQQQQIIPADQLVLKFQGIGRCNNYTKFNILQIFHAVINHVHVDYAGLLWWDFIHRVQKKKDEYEKEFVRVDVSTIQPISVEFTQGTNRTTSATRTPTLTTKVVQKKRKGKDVAGESSTLRKLLKFTIKQKKPSTTLIPPPNDDKERDEIAEATLLKDDIEKIVAESYASAFANLVFQDDDNGFGNRNKVSGSLETRKEKMQTPILSPPRSSRTELSSDKISFEELTAQVVGSDVWYVFKANDEPLEGEKWAKSQKTLKAKLKIFGTEFLRKTPLLGKLNLDIMKAYKREITKRLRHREQMMKFLRALHPKWRAKITAIEESKDLTSLSLDELISNLKAKKESCDEKCSSSKDEEYTMAVRDFKKFFKRRGTKWVFRNKLDENGVVSQNKARLVAQGYNQQEDIDYDETYALEVYVAQPLGPIDFEKPDHVYKLKKDLYGLKQAPKAWLDIMFSVCLCARFQEDPKTSYLEAVKRIFLYIKGTTHLGLWYPKGTGIETVVYADSDHAIDYVDRKSTSEAEYISTKNACQQALWMKQALVDYNIRLDDVPIMCNNKGAIEDSKNPVQHSRTKHIEIRHHFLCENVQKGHISIKKVPSIDNIADILTKPLKHESFNYLRLSLGMIEHILKIVLLFFYLDSSPCSTPCRDNLNTSSKHYNLAYFVAKRMEFVTKQSRLILPYGMLLTRLFKYVISMNFELSNDHYVLYNRVMYPLTAQQERKTRKDYGTRRGRSSTSSSSAFGQPFSYHLNDDDNDGDDEGTSRAITPSPTYFVNSLTNEVPRVFSNPPNIDPDIEPFYTRQTKILNRQV</sequence>
<dbReference type="CDD" id="cd09272">
    <property type="entry name" value="RNase_HI_RT_Ty1"/>
    <property type="match status" value="1"/>
</dbReference>
<dbReference type="AlphaFoldDB" id="A0A6L2MVT9"/>
<reference evidence="3" key="1">
    <citation type="journal article" date="2019" name="Sci. Rep.">
        <title>Draft genome of Tanacetum cinerariifolium, the natural source of mosquito coil.</title>
        <authorList>
            <person name="Yamashiro T."/>
            <person name="Shiraishi A."/>
            <person name="Satake H."/>
            <person name="Nakayama K."/>
        </authorList>
    </citation>
    <scope>NUCLEOTIDE SEQUENCE</scope>
</reference>
<gene>
    <name evidence="3" type="ORF">Tci_049981</name>
</gene>
<dbReference type="InterPro" id="IPR013103">
    <property type="entry name" value="RVT_2"/>
</dbReference>
<proteinExistence type="predicted"/>
<name>A0A6L2MVT9_TANCI</name>
<feature type="domain" description="Reverse transcriptase Ty1/copia-type" evidence="2">
    <location>
        <begin position="367"/>
        <end position="413"/>
    </location>
</feature>
<evidence type="ECO:0000313" key="3">
    <source>
        <dbReference type="EMBL" id="GEU78003.1"/>
    </source>
</evidence>
<dbReference type="EMBL" id="BKCJ010007586">
    <property type="protein sequence ID" value="GEU78003.1"/>
    <property type="molecule type" value="Genomic_DNA"/>
</dbReference>
<dbReference type="PANTHER" id="PTHR11439">
    <property type="entry name" value="GAG-POL-RELATED RETROTRANSPOSON"/>
    <property type="match status" value="1"/>
</dbReference>
<accession>A0A6L2MVT9</accession>
<feature type="domain" description="Reverse transcriptase Ty1/copia-type" evidence="2">
    <location>
        <begin position="415"/>
        <end position="468"/>
    </location>
</feature>
<dbReference type="PANTHER" id="PTHR11439:SF442">
    <property type="entry name" value="CYSTEINE-RICH RLK (RECEPTOR-LIKE PROTEIN KINASE) 8"/>
    <property type="match status" value="1"/>
</dbReference>
<organism evidence="3">
    <name type="scientific">Tanacetum cinerariifolium</name>
    <name type="common">Dalmatian daisy</name>
    <name type="synonym">Chrysanthemum cinerariifolium</name>
    <dbReference type="NCBI Taxonomy" id="118510"/>
    <lineage>
        <taxon>Eukaryota</taxon>
        <taxon>Viridiplantae</taxon>
        <taxon>Streptophyta</taxon>
        <taxon>Embryophyta</taxon>
        <taxon>Tracheophyta</taxon>
        <taxon>Spermatophyta</taxon>
        <taxon>Magnoliopsida</taxon>
        <taxon>eudicotyledons</taxon>
        <taxon>Gunneridae</taxon>
        <taxon>Pentapetalae</taxon>
        <taxon>asterids</taxon>
        <taxon>campanulids</taxon>
        <taxon>Asterales</taxon>
        <taxon>Asteraceae</taxon>
        <taxon>Asteroideae</taxon>
        <taxon>Anthemideae</taxon>
        <taxon>Anthemidinae</taxon>
        <taxon>Tanacetum</taxon>
    </lineage>
</organism>
<feature type="region of interest" description="Disordered" evidence="1">
    <location>
        <begin position="719"/>
        <end position="769"/>
    </location>
</feature>
<comment type="caution">
    <text evidence="3">The sequence shown here is derived from an EMBL/GenBank/DDBJ whole genome shotgun (WGS) entry which is preliminary data.</text>
</comment>
<evidence type="ECO:0000259" key="2">
    <source>
        <dbReference type="Pfam" id="PF07727"/>
    </source>
</evidence>
<protein>
    <submittedName>
        <fullName evidence="3">Copia protein</fullName>
    </submittedName>
</protein>